<keyword evidence="1" id="KW-0472">Membrane</keyword>
<accession>A0A6C0KS37</accession>
<feature type="transmembrane region" description="Helical" evidence="1">
    <location>
        <begin position="6"/>
        <end position="26"/>
    </location>
</feature>
<organism evidence="2">
    <name type="scientific">viral metagenome</name>
    <dbReference type="NCBI Taxonomy" id="1070528"/>
    <lineage>
        <taxon>unclassified sequences</taxon>
        <taxon>metagenomes</taxon>
        <taxon>organismal metagenomes</taxon>
    </lineage>
</organism>
<sequence>MHLEDIVIISTAVLIVCFGLLAWYRYNNQTPKESYRYEKVKDYEINSEKNMLKLPFLQRSSPPSQPFIPSPQLSQPMPYEAFSSLDSNYDGENNVNTTFYKMDQAYPAEGRMMDLPLLTKRARMLPPDQQPLHPYSGYPISFYSNNDDINKFYAKFVPDYLWCKDGVCGN</sequence>
<dbReference type="EMBL" id="MN740961">
    <property type="protein sequence ID" value="QHU20011.1"/>
    <property type="molecule type" value="Genomic_DNA"/>
</dbReference>
<protein>
    <submittedName>
        <fullName evidence="2">Uncharacterized protein</fullName>
    </submittedName>
</protein>
<dbReference type="AlphaFoldDB" id="A0A6C0KS37"/>
<keyword evidence="1" id="KW-1133">Transmembrane helix</keyword>
<name>A0A6C0KS37_9ZZZZ</name>
<proteinExistence type="predicted"/>
<evidence type="ECO:0000313" key="2">
    <source>
        <dbReference type="EMBL" id="QHU20011.1"/>
    </source>
</evidence>
<evidence type="ECO:0000256" key="1">
    <source>
        <dbReference type="SAM" id="Phobius"/>
    </source>
</evidence>
<reference evidence="2" key="1">
    <citation type="journal article" date="2020" name="Nature">
        <title>Giant virus diversity and host interactions through global metagenomics.</title>
        <authorList>
            <person name="Schulz F."/>
            <person name="Roux S."/>
            <person name="Paez-Espino D."/>
            <person name="Jungbluth S."/>
            <person name="Walsh D.A."/>
            <person name="Denef V.J."/>
            <person name="McMahon K.D."/>
            <person name="Konstantinidis K.T."/>
            <person name="Eloe-Fadrosh E.A."/>
            <person name="Kyrpides N.C."/>
            <person name="Woyke T."/>
        </authorList>
    </citation>
    <scope>NUCLEOTIDE SEQUENCE</scope>
    <source>
        <strain evidence="2">GVMAG-S-3300013014-136</strain>
    </source>
</reference>
<keyword evidence="1" id="KW-0812">Transmembrane</keyword>